<name>A0AAV5QD77_9ASCO</name>
<proteinExistence type="predicted"/>
<evidence type="ECO:0000313" key="3">
    <source>
        <dbReference type="Proteomes" id="UP001360560"/>
    </source>
</evidence>
<reference evidence="2 3" key="1">
    <citation type="journal article" date="2023" name="Elife">
        <title>Identification of key yeast species and microbe-microbe interactions impacting larval growth of Drosophila in the wild.</title>
        <authorList>
            <person name="Mure A."/>
            <person name="Sugiura Y."/>
            <person name="Maeda R."/>
            <person name="Honda K."/>
            <person name="Sakurai N."/>
            <person name="Takahashi Y."/>
            <person name="Watada M."/>
            <person name="Katoh T."/>
            <person name="Gotoh A."/>
            <person name="Gotoh Y."/>
            <person name="Taniguchi I."/>
            <person name="Nakamura K."/>
            <person name="Hayashi T."/>
            <person name="Katayama T."/>
            <person name="Uemura T."/>
            <person name="Hattori Y."/>
        </authorList>
    </citation>
    <scope>NUCLEOTIDE SEQUENCE [LARGE SCALE GENOMIC DNA]</scope>
    <source>
        <strain evidence="2 3">SC-9</strain>
    </source>
</reference>
<organism evidence="2 3">
    <name type="scientific">Saccharomycopsis crataegensis</name>
    <dbReference type="NCBI Taxonomy" id="43959"/>
    <lineage>
        <taxon>Eukaryota</taxon>
        <taxon>Fungi</taxon>
        <taxon>Dikarya</taxon>
        <taxon>Ascomycota</taxon>
        <taxon>Saccharomycotina</taxon>
        <taxon>Saccharomycetes</taxon>
        <taxon>Saccharomycopsidaceae</taxon>
        <taxon>Saccharomycopsis</taxon>
    </lineage>
</organism>
<feature type="region of interest" description="Disordered" evidence="1">
    <location>
        <begin position="33"/>
        <end position="63"/>
    </location>
</feature>
<evidence type="ECO:0000313" key="2">
    <source>
        <dbReference type="EMBL" id="GMM32721.1"/>
    </source>
</evidence>
<dbReference type="EMBL" id="BTFZ01000001">
    <property type="protein sequence ID" value="GMM32721.1"/>
    <property type="molecule type" value="Genomic_DNA"/>
</dbReference>
<comment type="caution">
    <text evidence="2">The sequence shown here is derived from an EMBL/GenBank/DDBJ whole genome shotgun (WGS) entry which is preliminary data.</text>
</comment>
<evidence type="ECO:0000256" key="1">
    <source>
        <dbReference type="SAM" id="MobiDB-lite"/>
    </source>
</evidence>
<dbReference type="AlphaFoldDB" id="A0AAV5QD77"/>
<keyword evidence="3" id="KW-1185">Reference proteome</keyword>
<sequence length="63" mass="6560">MTAMTNTSSLIVTIITAGFIPRGRLIEIAHSDKPNTGLGNSRRCGGVTGDTEGKCVSRTPGIQ</sequence>
<gene>
    <name evidence="2" type="ORF">DASC09_000460</name>
</gene>
<dbReference type="Proteomes" id="UP001360560">
    <property type="component" value="Unassembled WGS sequence"/>
</dbReference>
<dbReference type="RefSeq" id="XP_064849721.1">
    <property type="nucleotide sequence ID" value="XM_064993649.1"/>
</dbReference>
<dbReference type="GeneID" id="90070700"/>
<accession>A0AAV5QD77</accession>
<protein>
    <submittedName>
        <fullName evidence="2">Uncharacterized protein</fullName>
    </submittedName>
</protein>